<dbReference type="PROSITE" id="PS00941">
    <property type="entry name" value="CARBOXYLESTERASE_B_2"/>
    <property type="match status" value="1"/>
</dbReference>
<dbReference type="PROSITE" id="PS00122">
    <property type="entry name" value="CARBOXYLESTERASE_B_1"/>
    <property type="match status" value="1"/>
</dbReference>
<dbReference type="Gene3D" id="3.40.50.1820">
    <property type="entry name" value="alpha/beta hydrolase"/>
    <property type="match status" value="1"/>
</dbReference>
<evidence type="ECO:0000259" key="3">
    <source>
        <dbReference type="Pfam" id="PF00135"/>
    </source>
</evidence>
<protein>
    <recommendedName>
        <fullName evidence="3">Carboxylesterase type B domain-containing protein</fullName>
    </recommendedName>
</protein>
<keyword evidence="2" id="KW-0378">Hydrolase</keyword>
<dbReference type="PANTHER" id="PTHR11559">
    <property type="entry name" value="CARBOXYLESTERASE"/>
    <property type="match status" value="1"/>
</dbReference>
<evidence type="ECO:0000256" key="1">
    <source>
        <dbReference type="ARBA" id="ARBA00005964"/>
    </source>
</evidence>
<dbReference type="AlphaFoldDB" id="A0A381S7H5"/>
<sequence length="619" mass="70249">MNLKLITSVFLALWLSSCSVPKSDLEPDDSSVRNTQNGKVIGGFNDKTHQWLGIQYGSIPSSEFRWKKAKAPDDWEGIKESLNFGATCAQKGSLINTVKRKEWRDMVGSEDCLYLNVWAPQMSQEELSNSSPLPVMVWIHGGSNVSGNANFYDPSELVYQHNLIVVTINYRLGPFGWFSHPSIKELSVDPMSASGNYGNIDTIQSLEWVQSNIANFGGDPTNITIFGESAGGYNVAALLSSPIAEGLFHKAIIQSGGIKPGDITHAESYLKDNLPWKNYTSKELVNQLLIERDYAQTREEALSLQIDMNDEAINDLLRSSSTEEIYVSFQEARVNTNEMLRPFPDGIVLDQNGILSSLKNGFSANIPIIFGTNRDEMKLFLMTNPRLVRSFLGLPRIRNIETWNSVVSHRSNTWKFLAVDQPARELSLIGRKNVYAYRFDWDDEPRKFGVNLSDLLGAAHAFEIPFVMGNFEEDTLTKYILSRKNMEEVKNLSNTMMSYWAEFAYTGAPGKGRKGNQIEWRSWNEISPENSKYIIFDSKTDRGIRMTSNAITKESLFASIEKDENIDFKMKCEMVDSAIKFDNVENESWLYQFADGLCSDLDPDSEWRHFWYDELDKPY</sequence>
<dbReference type="InterPro" id="IPR029058">
    <property type="entry name" value="AB_hydrolase_fold"/>
</dbReference>
<dbReference type="InterPro" id="IPR019826">
    <property type="entry name" value="Carboxylesterase_B_AS"/>
</dbReference>
<dbReference type="EMBL" id="UINC01002580">
    <property type="protein sequence ID" value="SUZ98177.1"/>
    <property type="molecule type" value="Genomic_DNA"/>
</dbReference>
<reference evidence="4" key="1">
    <citation type="submission" date="2018-05" db="EMBL/GenBank/DDBJ databases">
        <authorList>
            <person name="Lanie J.A."/>
            <person name="Ng W.-L."/>
            <person name="Kazmierczak K.M."/>
            <person name="Andrzejewski T.M."/>
            <person name="Davidsen T.M."/>
            <person name="Wayne K.J."/>
            <person name="Tettelin H."/>
            <person name="Glass J.I."/>
            <person name="Rusch D."/>
            <person name="Podicherti R."/>
            <person name="Tsui H.-C.T."/>
            <person name="Winkler M.E."/>
        </authorList>
    </citation>
    <scope>NUCLEOTIDE SEQUENCE</scope>
</reference>
<dbReference type="Pfam" id="PF00135">
    <property type="entry name" value="COesterase"/>
    <property type="match status" value="2"/>
</dbReference>
<dbReference type="InterPro" id="IPR002018">
    <property type="entry name" value="CarbesteraseB"/>
</dbReference>
<organism evidence="4">
    <name type="scientific">marine metagenome</name>
    <dbReference type="NCBI Taxonomy" id="408172"/>
    <lineage>
        <taxon>unclassified sequences</taxon>
        <taxon>metagenomes</taxon>
        <taxon>ecological metagenomes</taxon>
    </lineage>
</organism>
<dbReference type="InterPro" id="IPR050309">
    <property type="entry name" value="Type-B_Carboxylest/Lipase"/>
</dbReference>
<accession>A0A381S7H5</accession>
<dbReference type="InterPro" id="IPR019819">
    <property type="entry name" value="Carboxylesterase_B_CS"/>
</dbReference>
<gene>
    <name evidence="4" type="ORF">METZ01_LOCUS51031</name>
</gene>
<comment type="similarity">
    <text evidence="1">Belongs to the type-B carboxylesterase/lipase family.</text>
</comment>
<name>A0A381S7H5_9ZZZZ</name>
<evidence type="ECO:0000313" key="4">
    <source>
        <dbReference type="EMBL" id="SUZ98177.1"/>
    </source>
</evidence>
<dbReference type="SUPFAM" id="SSF53474">
    <property type="entry name" value="alpha/beta-Hydrolases"/>
    <property type="match status" value="1"/>
</dbReference>
<feature type="domain" description="Carboxylesterase type B" evidence="3">
    <location>
        <begin position="430"/>
        <end position="541"/>
    </location>
</feature>
<feature type="domain" description="Carboxylesterase type B" evidence="3">
    <location>
        <begin position="30"/>
        <end position="384"/>
    </location>
</feature>
<proteinExistence type="inferred from homology"/>
<dbReference type="GO" id="GO:0016787">
    <property type="term" value="F:hydrolase activity"/>
    <property type="evidence" value="ECO:0007669"/>
    <property type="project" value="UniProtKB-KW"/>
</dbReference>
<evidence type="ECO:0000256" key="2">
    <source>
        <dbReference type="ARBA" id="ARBA00022801"/>
    </source>
</evidence>
<dbReference type="PROSITE" id="PS51257">
    <property type="entry name" value="PROKAR_LIPOPROTEIN"/>
    <property type="match status" value="1"/>
</dbReference>